<reference evidence="1 2" key="1">
    <citation type="journal article" date="2024" name="G3 (Bethesda)">
        <title>Genome assembly of Hibiscus sabdariffa L. provides insights into metabolisms of medicinal natural products.</title>
        <authorList>
            <person name="Kim T."/>
        </authorList>
    </citation>
    <scope>NUCLEOTIDE SEQUENCE [LARGE SCALE GENOMIC DNA]</scope>
    <source>
        <strain evidence="1">TK-2024</strain>
        <tissue evidence="1">Old leaves</tissue>
    </source>
</reference>
<name>A0ABR2UA42_9ROSI</name>
<evidence type="ECO:0000313" key="1">
    <source>
        <dbReference type="EMBL" id="KAK9046586.1"/>
    </source>
</evidence>
<organism evidence="1 2">
    <name type="scientific">Hibiscus sabdariffa</name>
    <name type="common">roselle</name>
    <dbReference type="NCBI Taxonomy" id="183260"/>
    <lineage>
        <taxon>Eukaryota</taxon>
        <taxon>Viridiplantae</taxon>
        <taxon>Streptophyta</taxon>
        <taxon>Embryophyta</taxon>
        <taxon>Tracheophyta</taxon>
        <taxon>Spermatophyta</taxon>
        <taxon>Magnoliopsida</taxon>
        <taxon>eudicotyledons</taxon>
        <taxon>Gunneridae</taxon>
        <taxon>Pentapetalae</taxon>
        <taxon>rosids</taxon>
        <taxon>malvids</taxon>
        <taxon>Malvales</taxon>
        <taxon>Malvaceae</taxon>
        <taxon>Malvoideae</taxon>
        <taxon>Hibiscus</taxon>
    </lineage>
</organism>
<dbReference type="Proteomes" id="UP001396334">
    <property type="component" value="Unassembled WGS sequence"/>
</dbReference>
<gene>
    <name evidence="1" type="ORF">V6N11_052471</name>
</gene>
<dbReference type="EMBL" id="JBBPBN010000001">
    <property type="protein sequence ID" value="KAK9046586.1"/>
    <property type="molecule type" value="Genomic_DNA"/>
</dbReference>
<keyword evidence="2" id="KW-1185">Reference proteome</keyword>
<accession>A0ABR2UA42</accession>
<comment type="caution">
    <text evidence="1">The sequence shown here is derived from an EMBL/GenBank/DDBJ whole genome shotgun (WGS) entry which is preliminary data.</text>
</comment>
<proteinExistence type="predicted"/>
<protein>
    <submittedName>
        <fullName evidence="1">Uncharacterized protein</fullName>
    </submittedName>
</protein>
<evidence type="ECO:0000313" key="2">
    <source>
        <dbReference type="Proteomes" id="UP001396334"/>
    </source>
</evidence>
<sequence>MFSGSRALPTIVGASGSKASTKNNDDLPLSATPMIVNMIMPGYHPQVIEHETIDVNSRHVTIEIVNDGRNVHLSQKGKAKVKLQRINKSSKWLVKWSQLPKKRFDAALPKMPLLSEWVQSVASKLDD</sequence>